<name>A0ABP9C5F9_9ACTN</name>
<dbReference type="InterPro" id="IPR039422">
    <property type="entry name" value="MarR/SlyA-like"/>
</dbReference>
<accession>A0ABP9C5F9</accession>
<dbReference type="SUPFAM" id="SSF46785">
    <property type="entry name" value="Winged helix' DNA-binding domain"/>
    <property type="match status" value="1"/>
</dbReference>
<sequence>MEHTERQDAGTARSGTGEPRWLDPEELEAWVQVAMLMMHLPGELDAQLLRDSHLTHFEYEVLSRLSEAQDRSLRMSTLATLAGGSLSRLSHVVKRLQDRGWVERHPCPEDRRVTFARLTDAGHDVVVQAAPGYVENVRRLVVDKLTRTQLGELIRIGRRLNDTVERIV</sequence>
<dbReference type="Proteomes" id="UP001500839">
    <property type="component" value="Unassembled WGS sequence"/>
</dbReference>
<evidence type="ECO:0000259" key="2">
    <source>
        <dbReference type="PROSITE" id="PS50995"/>
    </source>
</evidence>
<comment type="caution">
    <text evidence="3">The sequence shown here is derived from an EMBL/GenBank/DDBJ whole genome shotgun (WGS) entry which is preliminary data.</text>
</comment>
<dbReference type="PANTHER" id="PTHR33164">
    <property type="entry name" value="TRANSCRIPTIONAL REGULATOR, MARR FAMILY"/>
    <property type="match status" value="1"/>
</dbReference>
<protein>
    <submittedName>
        <fullName evidence="3">MarR family winged helix-turn-helix transcriptional regulator</fullName>
    </submittedName>
</protein>
<dbReference type="InterPro" id="IPR036390">
    <property type="entry name" value="WH_DNA-bd_sf"/>
</dbReference>
<keyword evidence="4" id="KW-1185">Reference proteome</keyword>
<dbReference type="SMART" id="SM00347">
    <property type="entry name" value="HTH_MARR"/>
    <property type="match status" value="1"/>
</dbReference>
<evidence type="ECO:0000313" key="3">
    <source>
        <dbReference type="EMBL" id="GAA4805332.1"/>
    </source>
</evidence>
<evidence type="ECO:0000256" key="1">
    <source>
        <dbReference type="SAM" id="MobiDB-lite"/>
    </source>
</evidence>
<organism evidence="3 4">
    <name type="scientific">Tomitella cavernea</name>
    <dbReference type="NCBI Taxonomy" id="1387982"/>
    <lineage>
        <taxon>Bacteria</taxon>
        <taxon>Bacillati</taxon>
        <taxon>Actinomycetota</taxon>
        <taxon>Actinomycetes</taxon>
        <taxon>Mycobacteriales</taxon>
        <taxon>Tomitella</taxon>
    </lineage>
</organism>
<evidence type="ECO:0000313" key="4">
    <source>
        <dbReference type="Proteomes" id="UP001500839"/>
    </source>
</evidence>
<dbReference type="RefSeq" id="WP_307810640.1">
    <property type="nucleotide sequence ID" value="NZ_BAABKQ010000001.1"/>
</dbReference>
<proteinExistence type="predicted"/>
<feature type="domain" description="HTH marR-type" evidence="2">
    <location>
        <begin position="26"/>
        <end position="162"/>
    </location>
</feature>
<dbReference type="EMBL" id="BAABKQ010000001">
    <property type="protein sequence ID" value="GAA4805332.1"/>
    <property type="molecule type" value="Genomic_DNA"/>
</dbReference>
<feature type="region of interest" description="Disordered" evidence="1">
    <location>
        <begin position="1"/>
        <end position="21"/>
    </location>
</feature>
<dbReference type="Pfam" id="PF01047">
    <property type="entry name" value="MarR"/>
    <property type="match status" value="1"/>
</dbReference>
<dbReference type="PROSITE" id="PS50995">
    <property type="entry name" value="HTH_MARR_2"/>
    <property type="match status" value="1"/>
</dbReference>
<reference evidence="4" key="1">
    <citation type="journal article" date="2019" name="Int. J. Syst. Evol. Microbiol.">
        <title>The Global Catalogue of Microorganisms (GCM) 10K type strain sequencing project: providing services to taxonomists for standard genome sequencing and annotation.</title>
        <authorList>
            <consortium name="The Broad Institute Genomics Platform"/>
            <consortium name="The Broad Institute Genome Sequencing Center for Infectious Disease"/>
            <person name="Wu L."/>
            <person name="Ma J."/>
        </authorList>
    </citation>
    <scope>NUCLEOTIDE SEQUENCE [LARGE SCALE GENOMIC DNA]</scope>
    <source>
        <strain evidence="4">JCM 18542</strain>
    </source>
</reference>
<dbReference type="PANTHER" id="PTHR33164:SF99">
    <property type="entry name" value="MARR FAMILY REGULATORY PROTEIN"/>
    <property type="match status" value="1"/>
</dbReference>
<dbReference type="InterPro" id="IPR036388">
    <property type="entry name" value="WH-like_DNA-bd_sf"/>
</dbReference>
<dbReference type="InterPro" id="IPR000835">
    <property type="entry name" value="HTH_MarR-typ"/>
</dbReference>
<gene>
    <name evidence="3" type="ORF">GCM10023353_05120</name>
</gene>
<dbReference type="Gene3D" id="1.10.10.10">
    <property type="entry name" value="Winged helix-like DNA-binding domain superfamily/Winged helix DNA-binding domain"/>
    <property type="match status" value="1"/>
</dbReference>